<dbReference type="KEGG" id="lby:Lbys_1180"/>
<proteinExistence type="predicted"/>
<protein>
    <submittedName>
        <fullName evidence="1">Uncharacterized protein</fullName>
    </submittedName>
</protein>
<evidence type="ECO:0000313" key="2">
    <source>
        <dbReference type="Proteomes" id="UP000007435"/>
    </source>
</evidence>
<name>E4RTP3_LEAB4</name>
<reference key="1">
    <citation type="submission" date="2010-11" db="EMBL/GenBank/DDBJ databases">
        <title>The complete genome of Leadbetterella byssophila DSM 17132.</title>
        <authorList>
            <consortium name="US DOE Joint Genome Institute (JGI-PGF)"/>
            <person name="Lucas S."/>
            <person name="Copeland A."/>
            <person name="Lapidus A."/>
            <person name="Glavina del Rio T."/>
            <person name="Dalin E."/>
            <person name="Tice H."/>
            <person name="Bruce D."/>
            <person name="Goodwin L."/>
            <person name="Pitluck S."/>
            <person name="Kyrpides N."/>
            <person name="Mavromatis K."/>
            <person name="Ivanova N."/>
            <person name="Teshima H."/>
            <person name="Brettin T."/>
            <person name="Detter J.C."/>
            <person name="Han C."/>
            <person name="Tapia R."/>
            <person name="Land M."/>
            <person name="Hauser L."/>
            <person name="Markowitz V."/>
            <person name="Cheng J.-F."/>
            <person name="Hugenholtz P."/>
            <person name="Woyke T."/>
            <person name="Wu D."/>
            <person name="Tindall B."/>
            <person name="Pomrenke H.G."/>
            <person name="Brambilla E."/>
            <person name="Klenk H.-P."/>
            <person name="Eisen J.A."/>
        </authorList>
    </citation>
    <scope>NUCLEOTIDE SEQUENCE [LARGE SCALE GENOMIC DNA]</scope>
    <source>
        <strain>DSM 17132</strain>
    </source>
</reference>
<gene>
    <name evidence="1" type="ordered locus">Lbys_1180</name>
</gene>
<sequence>METVYPFFFDDKMFIKRGGDALLSSKVSQAWVLTDLSRRKGDMGRLTFNISVQIYTAFCFQCIF</sequence>
<reference evidence="1 2" key="2">
    <citation type="journal article" date="2011" name="Stand. Genomic Sci.">
        <title>Complete genome sequence of Leadbetterella byssophila type strain (4M15).</title>
        <authorList>
            <person name="Abt B."/>
            <person name="Teshima H."/>
            <person name="Lucas S."/>
            <person name="Lapidus A."/>
            <person name="Del Rio T.G."/>
            <person name="Nolan M."/>
            <person name="Tice H."/>
            <person name="Cheng J.F."/>
            <person name="Pitluck S."/>
            <person name="Liolios K."/>
            <person name="Pagani I."/>
            <person name="Ivanova N."/>
            <person name="Mavromatis K."/>
            <person name="Pati A."/>
            <person name="Tapia R."/>
            <person name="Han C."/>
            <person name="Goodwin L."/>
            <person name="Chen A."/>
            <person name="Palaniappan K."/>
            <person name="Land M."/>
            <person name="Hauser L."/>
            <person name="Chang Y.J."/>
            <person name="Jeffries C.D."/>
            <person name="Rohde M."/>
            <person name="Goker M."/>
            <person name="Tindall B.J."/>
            <person name="Detter J.C."/>
            <person name="Woyke T."/>
            <person name="Bristow J."/>
            <person name="Eisen J.A."/>
            <person name="Markowitz V."/>
            <person name="Hugenholtz P."/>
            <person name="Klenk H.P."/>
            <person name="Kyrpides N.C."/>
        </authorList>
    </citation>
    <scope>NUCLEOTIDE SEQUENCE [LARGE SCALE GENOMIC DNA]</scope>
    <source>
        <strain evidence="2">DSM 17132 / JCM 16389 / KACC 11308 / NBRC 106382 / 4M15</strain>
    </source>
</reference>
<accession>E4RTP3</accession>
<dbReference type="Proteomes" id="UP000007435">
    <property type="component" value="Chromosome"/>
</dbReference>
<dbReference type="EMBL" id="CP002305">
    <property type="protein sequence ID" value="ADQ16900.1"/>
    <property type="molecule type" value="Genomic_DNA"/>
</dbReference>
<dbReference type="HOGENOM" id="CLU_2862251_0_0_10"/>
<keyword evidence="2" id="KW-1185">Reference proteome</keyword>
<evidence type="ECO:0000313" key="1">
    <source>
        <dbReference type="EMBL" id="ADQ16900.1"/>
    </source>
</evidence>
<dbReference type="AlphaFoldDB" id="E4RTP3"/>
<dbReference type="STRING" id="649349.Lbys_1180"/>
<organism evidence="1 2">
    <name type="scientific">Leadbetterella byssophila (strain DSM 17132 / JCM 16389 / KACC 11308 / NBRC 106382 / 4M15)</name>
    <dbReference type="NCBI Taxonomy" id="649349"/>
    <lineage>
        <taxon>Bacteria</taxon>
        <taxon>Pseudomonadati</taxon>
        <taxon>Bacteroidota</taxon>
        <taxon>Cytophagia</taxon>
        <taxon>Cytophagales</taxon>
        <taxon>Leadbetterellaceae</taxon>
        <taxon>Leadbetterella</taxon>
    </lineage>
</organism>